<keyword evidence="6" id="KW-0455">Luminescence</keyword>
<keyword evidence="12" id="KW-1185">Reference proteome</keyword>
<keyword evidence="5" id="KW-0067">ATP-binding</keyword>
<dbReference type="PANTHER" id="PTHR24096:SF257">
    <property type="entry name" value="ACYL-COA SYNTHETASE 7"/>
    <property type="match status" value="1"/>
</dbReference>
<evidence type="ECO:0000259" key="10">
    <source>
        <dbReference type="Pfam" id="PF13193"/>
    </source>
</evidence>
<dbReference type="Pfam" id="PF00501">
    <property type="entry name" value="AMP-binding"/>
    <property type="match status" value="1"/>
</dbReference>
<comment type="similarity">
    <text evidence="1">Belongs to the ATP-dependent AMP-binding enzyme family.</text>
</comment>
<evidence type="ECO:0000256" key="5">
    <source>
        <dbReference type="ARBA" id="ARBA00022840"/>
    </source>
</evidence>
<dbReference type="FunFam" id="3.40.50.12780:FF:000003">
    <property type="entry name" value="Long-chain-fatty-acid--CoA ligase FadD"/>
    <property type="match status" value="1"/>
</dbReference>
<dbReference type="Proteomes" id="UP000594262">
    <property type="component" value="Unplaced"/>
</dbReference>
<dbReference type="SUPFAM" id="SSF56801">
    <property type="entry name" value="Acetyl-CoA synthetase-like"/>
    <property type="match status" value="1"/>
</dbReference>
<protein>
    <recommendedName>
        <fullName evidence="3">Luciferin 4-monooxygenase</fullName>
        <ecNumber evidence="2">1.13.12.7</ecNumber>
    </recommendedName>
</protein>
<dbReference type="EnsemblMetazoa" id="CLYHEMT002701.1">
    <property type="protein sequence ID" value="CLYHEMP002701.1"/>
    <property type="gene ID" value="CLYHEMG002701"/>
</dbReference>
<dbReference type="Gene3D" id="3.30.300.30">
    <property type="match status" value="1"/>
</dbReference>
<dbReference type="PROSITE" id="PS00455">
    <property type="entry name" value="AMP_BINDING"/>
    <property type="match status" value="1"/>
</dbReference>
<evidence type="ECO:0000256" key="3">
    <source>
        <dbReference type="ARBA" id="ARBA00019043"/>
    </source>
</evidence>
<dbReference type="InterPro" id="IPR020845">
    <property type="entry name" value="AMP-binding_CS"/>
</dbReference>
<dbReference type="Gene3D" id="3.40.50.12780">
    <property type="entry name" value="N-terminal domain of ligase-like"/>
    <property type="match status" value="1"/>
</dbReference>
<dbReference type="EC" id="1.13.12.7" evidence="2"/>
<feature type="domain" description="AMP-dependent synthetase/ligase" evidence="9">
    <location>
        <begin position="60"/>
        <end position="427"/>
    </location>
</feature>
<dbReference type="GO" id="GO:0008218">
    <property type="term" value="P:bioluminescence"/>
    <property type="evidence" value="ECO:0007669"/>
    <property type="project" value="UniProtKB-KW"/>
</dbReference>
<accession>A0A7M5WIU6</accession>
<proteinExistence type="inferred from homology"/>
<dbReference type="GO" id="GO:0016405">
    <property type="term" value="F:CoA-ligase activity"/>
    <property type="evidence" value="ECO:0007669"/>
    <property type="project" value="TreeGrafter"/>
</dbReference>
<evidence type="ECO:0000256" key="1">
    <source>
        <dbReference type="ARBA" id="ARBA00006432"/>
    </source>
</evidence>
<dbReference type="InterPro" id="IPR042099">
    <property type="entry name" value="ANL_N_sf"/>
</dbReference>
<dbReference type="Pfam" id="PF13193">
    <property type="entry name" value="AMP-binding_C"/>
    <property type="match status" value="1"/>
</dbReference>
<dbReference type="AlphaFoldDB" id="A0A7M5WIU6"/>
<name>A0A7M5WIU6_9CNID</name>
<reference evidence="11" key="1">
    <citation type="submission" date="2021-01" db="UniProtKB">
        <authorList>
            <consortium name="EnsemblMetazoa"/>
        </authorList>
    </citation>
    <scope>IDENTIFICATION</scope>
</reference>
<evidence type="ECO:0000256" key="6">
    <source>
        <dbReference type="ARBA" id="ARBA00023223"/>
    </source>
</evidence>
<evidence type="ECO:0000313" key="12">
    <source>
        <dbReference type="Proteomes" id="UP000594262"/>
    </source>
</evidence>
<evidence type="ECO:0000313" key="11">
    <source>
        <dbReference type="EnsemblMetazoa" id="CLYHEMP002701.1"/>
    </source>
</evidence>
<dbReference type="PANTHER" id="PTHR24096">
    <property type="entry name" value="LONG-CHAIN-FATTY-ACID--COA LIGASE"/>
    <property type="match status" value="1"/>
</dbReference>
<evidence type="ECO:0000256" key="2">
    <source>
        <dbReference type="ARBA" id="ARBA00012532"/>
    </source>
</evidence>
<dbReference type="InterPro" id="IPR025110">
    <property type="entry name" value="AMP-bd_C"/>
</dbReference>
<sequence length="569" mass="63783">MLHLQRRFVTSRTTCIPSLKKTFTKALSTRTEFTHRTEENVIRGNKSLKYPVEDCFTFFSKRFEQFGGRVAMKDGVTGAELTFSEIIKNSRQLGSFFHQKNLKINERVCLHLPNCIDYSYSMLGALANGMAVTTVNPAYTAHEMHHQVKTSTPKVVITTAHLLDTARQASENSSIETMICLDDTSISDSGVVNMSDVLQNGDENFSTDLSAIDPEKDIAFILYSSGTTGLPKGVMIEHHGMTSNVLQIRDFFGENMPKDILAVLPMYHIYGLNFILLTNLYHGNTVHSLPGFDPVQFLSCIQDNKVSRIPIVPPIALFMLNNPMVANYDLSHVKSVIVGAAPMDEEATKAFRRKFPTMILQQGYGMTESNITHLQPNDESLHKAGSCGQTFADTEYKVVCLDSGEALGPYEQGEVYTRGRQQMLGYLDNEKATTETILEDGWLRSGDLGYYDDENNLFVIDRLKELIKYKGFQVAPAELEDLLISHENIVDSCVIGVPCERAGEIPRAYIVKKPGSDLTEDEVKDFVGERFSDHKHLRGGVQFVEQLPKSASGKLLRRVLKDQYLEENE</sequence>
<evidence type="ECO:0000256" key="4">
    <source>
        <dbReference type="ARBA" id="ARBA00022741"/>
    </source>
</evidence>
<feature type="domain" description="AMP-binding enzyme C-terminal" evidence="10">
    <location>
        <begin position="478"/>
        <end position="554"/>
    </location>
</feature>
<dbReference type="GO" id="GO:0005524">
    <property type="term" value="F:ATP binding"/>
    <property type="evidence" value="ECO:0007669"/>
    <property type="project" value="UniProtKB-KW"/>
</dbReference>
<keyword evidence="4" id="KW-0547">Nucleotide-binding</keyword>
<dbReference type="InterPro" id="IPR045851">
    <property type="entry name" value="AMP-bd_C_sf"/>
</dbReference>
<dbReference type="FunFam" id="3.30.300.30:FF:000007">
    <property type="entry name" value="4-coumarate--CoA ligase 2"/>
    <property type="match status" value="1"/>
</dbReference>
<evidence type="ECO:0000256" key="7">
    <source>
        <dbReference type="ARBA" id="ARBA00023262"/>
    </source>
</evidence>
<evidence type="ECO:0000256" key="8">
    <source>
        <dbReference type="ARBA" id="ARBA00048497"/>
    </source>
</evidence>
<dbReference type="GeneID" id="136817201"/>
<dbReference type="OrthoDB" id="10253869at2759"/>
<dbReference type="CDD" id="cd05911">
    <property type="entry name" value="Firefly_Luc_like"/>
    <property type="match status" value="1"/>
</dbReference>
<evidence type="ECO:0000259" key="9">
    <source>
        <dbReference type="Pfam" id="PF00501"/>
    </source>
</evidence>
<dbReference type="RefSeq" id="XP_066929643.1">
    <property type="nucleotide sequence ID" value="XM_067073542.1"/>
</dbReference>
<keyword evidence="7" id="KW-0599">Photoprotein</keyword>
<dbReference type="InterPro" id="IPR000873">
    <property type="entry name" value="AMP-dep_synth/lig_dom"/>
</dbReference>
<comment type="catalytic activity">
    <reaction evidence="8">
        <text>firefly D-luciferin + ATP + O2 = firefly oxyluciferin + hnu + AMP + CO2 + diphosphate</text>
        <dbReference type="Rhea" id="RHEA:10732"/>
        <dbReference type="ChEBI" id="CHEBI:15379"/>
        <dbReference type="ChEBI" id="CHEBI:16526"/>
        <dbReference type="ChEBI" id="CHEBI:16792"/>
        <dbReference type="ChEBI" id="CHEBI:30212"/>
        <dbReference type="ChEBI" id="CHEBI:30616"/>
        <dbReference type="ChEBI" id="CHEBI:33019"/>
        <dbReference type="ChEBI" id="CHEBI:58038"/>
        <dbReference type="ChEBI" id="CHEBI:456215"/>
        <dbReference type="EC" id="1.13.12.7"/>
    </reaction>
</comment>
<organism evidence="11 12">
    <name type="scientific">Clytia hemisphaerica</name>
    <dbReference type="NCBI Taxonomy" id="252671"/>
    <lineage>
        <taxon>Eukaryota</taxon>
        <taxon>Metazoa</taxon>
        <taxon>Cnidaria</taxon>
        <taxon>Hydrozoa</taxon>
        <taxon>Hydroidolina</taxon>
        <taxon>Leptothecata</taxon>
        <taxon>Obeliida</taxon>
        <taxon>Clytiidae</taxon>
        <taxon>Clytia</taxon>
    </lineage>
</organism>
<dbReference type="RefSeq" id="XP_066929642.1">
    <property type="nucleotide sequence ID" value="XM_067073541.1"/>
</dbReference>